<dbReference type="SUPFAM" id="SSF102522">
    <property type="entry name" value="Bacterial fluorinating enzyme, N-terminal domain"/>
    <property type="match status" value="1"/>
</dbReference>
<dbReference type="Pfam" id="PF20257">
    <property type="entry name" value="SAM_HAT_C"/>
    <property type="match status" value="1"/>
</dbReference>
<evidence type="ECO:0000256" key="2">
    <source>
        <dbReference type="ARBA" id="ARBA00024035"/>
    </source>
</evidence>
<evidence type="ECO:0000256" key="1">
    <source>
        <dbReference type="ARBA" id="ARBA00022691"/>
    </source>
</evidence>
<dbReference type="Proteomes" id="UP001145072">
    <property type="component" value="Unassembled WGS sequence"/>
</dbReference>
<comment type="caution">
    <text evidence="5">The sequence shown here is derived from an EMBL/GenBank/DDBJ whole genome shotgun (WGS) entry which is preliminary data.</text>
</comment>
<accession>A0A9X3WHX2</accession>
<proteinExistence type="inferred from homology"/>
<dbReference type="SUPFAM" id="SSF101852">
    <property type="entry name" value="Bacterial fluorinating enzyme, C-terminal domain"/>
    <property type="match status" value="1"/>
</dbReference>
<gene>
    <name evidence="5" type="ORF">NC661_00800</name>
</gene>
<dbReference type="PIRSF" id="PIRSF006779">
    <property type="entry name" value="UCP006779"/>
    <property type="match status" value="1"/>
</dbReference>
<reference evidence="5" key="1">
    <citation type="submission" date="2022-06" db="EMBL/GenBank/DDBJ databases">
        <title>Aquibacillus sp. a new bacterium isolated from soil saline samples.</title>
        <authorList>
            <person name="Galisteo C."/>
            <person name="De La Haba R."/>
            <person name="Sanchez-Porro C."/>
            <person name="Ventosa A."/>
        </authorList>
    </citation>
    <scope>NUCLEOTIDE SEQUENCE</scope>
    <source>
        <strain evidence="5">JCM 12387</strain>
    </source>
</reference>
<evidence type="ECO:0000313" key="6">
    <source>
        <dbReference type="Proteomes" id="UP001145072"/>
    </source>
</evidence>
<dbReference type="InterPro" id="IPR046469">
    <property type="entry name" value="SAM_HAT_N"/>
</dbReference>
<dbReference type="InterPro" id="IPR023227">
    <property type="entry name" value="SAM_OH_AdoTrfase_C_sf"/>
</dbReference>
<dbReference type="InterPro" id="IPR023228">
    <property type="entry name" value="SAM_OH_AdoTrfase_N_sf"/>
</dbReference>
<dbReference type="InterPro" id="IPR046470">
    <property type="entry name" value="SAM_HAT_C"/>
</dbReference>
<dbReference type="Gene3D" id="3.40.50.10790">
    <property type="entry name" value="S-adenosyl-l-methionine hydroxide adenosyltransferase, N-terminal"/>
    <property type="match status" value="1"/>
</dbReference>
<feature type="domain" description="S-adenosyl-l-methionine hydroxide adenosyltransferase N-terminal" evidence="3">
    <location>
        <begin position="5"/>
        <end position="154"/>
    </location>
</feature>
<evidence type="ECO:0000313" key="5">
    <source>
        <dbReference type="EMBL" id="MDC3418923.1"/>
    </source>
</evidence>
<keyword evidence="1" id="KW-0949">S-adenosyl-L-methionine</keyword>
<dbReference type="Pfam" id="PF01887">
    <property type="entry name" value="SAM_HAT_N"/>
    <property type="match status" value="1"/>
</dbReference>
<dbReference type="AlphaFoldDB" id="A0A9X3WHX2"/>
<name>A0A9X3WHX2_9BACI</name>
<sequence length="284" mass="31627">MTNALVLQSDFGVSDGAVNAMKGVAYSVENTISIFDLTHDIPVFNVWEASYRLIQTVNYWPKETVFVSVVDPGVGTDRESVVVKTLSDQYIVTPNNGTLTHIAKEIGIKEIREIDEEVNRLPHSGASHTFHGRDIYAYTGARLVAGVIEFKQVGPNLPISSIKMLPIIQAGVQDDTLIGMVDILDIRFGNLWTNLSRKDLEGMDIRYGDMLSIVIKRENKVVYEGTMLYGRSFADSNVGHPLVYVNSLDNLGVALNQESFANKYRIESGVDWKIIIKKVNTNMK</sequence>
<evidence type="ECO:0000259" key="4">
    <source>
        <dbReference type="Pfam" id="PF20257"/>
    </source>
</evidence>
<dbReference type="PANTHER" id="PTHR35092:SF1">
    <property type="entry name" value="CHLORINASE MJ1651"/>
    <property type="match status" value="1"/>
</dbReference>
<dbReference type="PANTHER" id="PTHR35092">
    <property type="entry name" value="CHLORINASE MJ1651"/>
    <property type="match status" value="1"/>
</dbReference>
<protein>
    <submittedName>
        <fullName evidence="5">S-adenosyl-l-methionine hydroxide adenosyltransferase family protein</fullName>
    </submittedName>
</protein>
<dbReference type="RefSeq" id="WP_259871242.1">
    <property type="nucleotide sequence ID" value="NZ_JAMQJZ010000001.1"/>
</dbReference>
<evidence type="ECO:0000259" key="3">
    <source>
        <dbReference type="Pfam" id="PF01887"/>
    </source>
</evidence>
<organism evidence="5 6">
    <name type="scientific">Aquibacillus koreensis</name>
    <dbReference type="NCBI Taxonomy" id="279446"/>
    <lineage>
        <taxon>Bacteria</taxon>
        <taxon>Bacillati</taxon>
        <taxon>Bacillota</taxon>
        <taxon>Bacilli</taxon>
        <taxon>Bacillales</taxon>
        <taxon>Bacillaceae</taxon>
        <taxon>Aquibacillus</taxon>
    </lineage>
</organism>
<dbReference type="EMBL" id="JAMQJZ010000001">
    <property type="protein sequence ID" value="MDC3418923.1"/>
    <property type="molecule type" value="Genomic_DNA"/>
</dbReference>
<comment type="similarity">
    <text evidence="2">Belongs to the SAM hydrolase / SAM-dependent halogenase family.</text>
</comment>
<feature type="domain" description="S-adenosyl-l-methionine hydroxide adenosyltransferase C-terminal" evidence="4">
    <location>
        <begin position="179"/>
        <end position="272"/>
    </location>
</feature>
<dbReference type="InterPro" id="IPR002747">
    <property type="entry name" value="SAM_OH_AdoTrfase"/>
</dbReference>
<dbReference type="Gene3D" id="2.40.30.90">
    <property type="entry name" value="Bacterial fluorinating enzyme like"/>
    <property type="match status" value="1"/>
</dbReference>
<keyword evidence="6" id="KW-1185">Reference proteome</keyword>